<dbReference type="Proteomes" id="UP000317650">
    <property type="component" value="Chromosome 3"/>
</dbReference>
<proteinExistence type="predicted"/>
<name>A0A4S8JBI9_MUSBA</name>
<evidence type="ECO:0000313" key="2">
    <source>
        <dbReference type="Proteomes" id="UP000317650"/>
    </source>
</evidence>
<dbReference type="EMBL" id="PYDT01000006">
    <property type="protein sequence ID" value="THU58965.1"/>
    <property type="molecule type" value="Genomic_DNA"/>
</dbReference>
<evidence type="ECO:0000313" key="1">
    <source>
        <dbReference type="EMBL" id="THU58965.1"/>
    </source>
</evidence>
<dbReference type="AlphaFoldDB" id="A0A4S8JBI9"/>
<keyword evidence="2" id="KW-1185">Reference proteome</keyword>
<accession>A0A4S8JBI9</accession>
<organism evidence="1 2">
    <name type="scientific">Musa balbisiana</name>
    <name type="common">Banana</name>
    <dbReference type="NCBI Taxonomy" id="52838"/>
    <lineage>
        <taxon>Eukaryota</taxon>
        <taxon>Viridiplantae</taxon>
        <taxon>Streptophyta</taxon>
        <taxon>Embryophyta</taxon>
        <taxon>Tracheophyta</taxon>
        <taxon>Spermatophyta</taxon>
        <taxon>Magnoliopsida</taxon>
        <taxon>Liliopsida</taxon>
        <taxon>Zingiberales</taxon>
        <taxon>Musaceae</taxon>
        <taxon>Musa</taxon>
    </lineage>
</organism>
<protein>
    <submittedName>
        <fullName evidence="1">Uncharacterized protein</fullName>
    </submittedName>
</protein>
<reference evidence="1 2" key="1">
    <citation type="journal article" date="2019" name="Nat. Plants">
        <title>Genome sequencing of Musa balbisiana reveals subgenome evolution and function divergence in polyploid bananas.</title>
        <authorList>
            <person name="Yao X."/>
        </authorList>
    </citation>
    <scope>NUCLEOTIDE SEQUENCE [LARGE SCALE GENOMIC DNA]</scope>
    <source>
        <strain evidence="2">cv. DH-PKW</strain>
        <tissue evidence="1">Leaves</tissue>
    </source>
</reference>
<gene>
    <name evidence="1" type="ORF">C4D60_Mb03t20030</name>
</gene>
<sequence>MFIEDAEADEMVVAFTKNFIKHHKGISCTQATRPEVAAINPCVLAKAIKATSLHGHHKPYIEKNSLYL</sequence>
<comment type="caution">
    <text evidence="1">The sequence shown here is derived from an EMBL/GenBank/DDBJ whole genome shotgun (WGS) entry which is preliminary data.</text>
</comment>